<dbReference type="Pfam" id="PF10014">
    <property type="entry name" value="2OG-Fe_Oxy_2"/>
    <property type="match status" value="1"/>
</dbReference>
<dbReference type="OrthoDB" id="6681382at2"/>
<comment type="caution">
    <text evidence="2">The sequence shown here is derived from an EMBL/GenBank/DDBJ whole genome shotgun (WGS) entry which is preliminary data.</text>
</comment>
<proteinExistence type="predicted"/>
<protein>
    <recommendedName>
        <fullName evidence="5">Prolyl 4-hydroxylase alpha subunit Fe(2+) 2OG dioxygenase domain-containing protein</fullName>
    </recommendedName>
</protein>
<gene>
    <name evidence="2" type="ORF">BTO23_06910</name>
    <name evidence="1" type="ORF">GCM10007855_21190</name>
</gene>
<dbReference type="GO" id="GO:0051213">
    <property type="term" value="F:dioxygenase activity"/>
    <property type="evidence" value="ECO:0007669"/>
    <property type="project" value="InterPro"/>
</dbReference>
<organism evidence="2 3">
    <name type="scientific">Aliivibrio sifiae</name>
    <dbReference type="NCBI Taxonomy" id="566293"/>
    <lineage>
        <taxon>Bacteria</taxon>
        <taxon>Pseudomonadati</taxon>
        <taxon>Pseudomonadota</taxon>
        <taxon>Gammaproteobacteria</taxon>
        <taxon>Vibrionales</taxon>
        <taxon>Vibrionaceae</taxon>
        <taxon>Aliivibrio</taxon>
    </lineage>
</organism>
<dbReference type="EMBL" id="MSCP01000001">
    <property type="protein sequence ID" value="PQJ93812.1"/>
    <property type="molecule type" value="Genomic_DNA"/>
</dbReference>
<dbReference type="RefSeq" id="WP_105063248.1">
    <property type="nucleotide sequence ID" value="NZ_BSOU01000005.1"/>
</dbReference>
<reference evidence="4" key="3">
    <citation type="journal article" date="2019" name="Int. J. Syst. Evol. Microbiol.">
        <title>The Global Catalogue of Microorganisms (GCM) 10K type strain sequencing project: providing services to taxonomists for standard genome sequencing and annotation.</title>
        <authorList>
            <consortium name="The Broad Institute Genomics Platform"/>
            <consortium name="The Broad Institute Genome Sequencing Center for Infectious Disease"/>
            <person name="Wu L."/>
            <person name="Ma J."/>
        </authorList>
    </citation>
    <scope>NUCLEOTIDE SEQUENCE [LARGE SCALE GENOMIC DNA]</scope>
    <source>
        <strain evidence="4">NBRC 105001</strain>
    </source>
</reference>
<dbReference type="Proteomes" id="UP001156660">
    <property type="component" value="Unassembled WGS sequence"/>
</dbReference>
<dbReference type="EMBL" id="BSOU01000005">
    <property type="protein sequence ID" value="GLR75245.1"/>
    <property type="molecule type" value="Genomic_DNA"/>
</dbReference>
<reference evidence="1" key="1">
    <citation type="journal article" date="2014" name="Int. J. Syst. Evol. Microbiol.">
        <title>Complete genome of a new Firmicutes species belonging to the dominant human colonic microbiota ('Ruminococcus bicirculans') reveals two chromosomes and a selective capacity to utilize plant glucans.</title>
        <authorList>
            <consortium name="NISC Comparative Sequencing Program"/>
            <person name="Wegmann U."/>
            <person name="Louis P."/>
            <person name="Goesmann A."/>
            <person name="Henrissat B."/>
            <person name="Duncan S.H."/>
            <person name="Flint H.J."/>
        </authorList>
    </citation>
    <scope>NUCLEOTIDE SEQUENCE</scope>
    <source>
        <strain evidence="1">NBRC 105001</strain>
    </source>
</reference>
<reference evidence="2 3" key="2">
    <citation type="submission" date="2016-12" db="EMBL/GenBank/DDBJ databases">
        <title>Diversity of luminous bacteria.</title>
        <authorList>
            <person name="Yoshizawa S."/>
            <person name="Kogure K."/>
        </authorList>
    </citation>
    <scope>NUCLEOTIDE SEQUENCE [LARGE SCALE GENOMIC DNA]</scope>
    <source>
        <strain evidence="2 3">NBRC 105001</strain>
    </source>
</reference>
<dbReference type="AlphaFoldDB" id="A0A2S7XKA5"/>
<name>A0A2S7XKA5_9GAMM</name>
<keyword evidence="4" id="KW-1185">Reference proteome</keyword>
<sequence length="238" mass="27830">MEKANNENQLILSEVIDNICMVSNINDFLGKDAFNSEDWDNFKDSWNELDQDNYMNDDGKYRFRNFCKARYLRSEDTLWMKEYDHYYQPTAVNPLNGGIKRWFSPIKGEVFHNSILNQLLKKIGYELSELTNQDVWNINIYQNRIIAEQNQQGKPSPEGIHNDGVKYSTLLMINRENVSGGINTIFDQNKTPIFDHTLTKEGECIFFQDTSTYHFASPIVQVDPNKLGIRDLLVVEFY</sequence>
<reference evidence="1" key="4">
    <citation type="submission" date="2023-01" db="EMBL/GenBank/DDBJ databases">
        <title>Draft genome sequence of Aliivibrio sifiae strain NBRC 105001.</title>
        <authorList>
            <person name="Sun Q."/>
            <person name="Mori K."/>
        </authorList>
    </citation>
    <scope>NUCLEOTIDE SEQUENCE</scope>
    <source>
        <strain evidence="1">NBRC 105001</strain>
    </source>
</reference>
<evidence type="ECO:0008006" key="5">
    <source>
        <dbReference type="Google" id="ProtNLM"/>
    </source>
</evidence>
<dbReference type="Proteomes" id="UP000239273">
    <property type="component" value="Unassembled WGS sequence"/>
</dbReference>
<dbReference type="InterPro" id="IPR018724">
    <property type="entry name" value="2OG-Fe_dioxygenase"/>
</dbReference>
<evidence type="ECO:0000313" key="1">
    <source>
        <dbReference type="EMBL" id="GLR75245.1"/>
    </source>
</evidence>
<evidence type="ECO:0000313" key="3">
    <source>
        <dbReference type="Proteomes" id="UP000239273"/>
    </source>
</evidence>
<evidence type="ECO:0000313" key="2">
    <source>
        <dbReference type="EMBL" id="PQJ93812.1"/>
    </source>
</evidence>
<accession>A0A2S7XKA5</accession>
<evidence type="ECO:0000313" key="4">
    <source>
        <dbReference type="Proteomes" id="UP001156660"/>
    </source>
</evidence>
<dbReference type="Gene3D" id="2.60.120.620">
    <property type="entry name" value="q2cbj1_9rhob like domain"/>
    <property type="match status" value="1"/>
</dbReference>